<evidence type="ECO:0000256" key="1">
    <source>
        <dbReference type="ARBA" id="ARBA00007817"/>
    </source>
</evidence>
<evidence type="ECO:0000313" key="6">
    <source>
        <dbReference type="EMBL" id="VDN07129.1"/>
    </source>
</evidence>
<reference evidence="8" key="1">
    <citation type="submission" date="2017-02" db="UniProtKB">
        <authorList>
            <consortium name="WormBaseParasite"/>
        </authorList>
    </citation>
    <scope>IDENTIFICATION</scope>
</reference>
<evidence type="ECO:0000256" key="4">
    <source>
        <dbReference type="ARBA" id="ARBA00040613"/>
    </source>
</evidence>
<dbReference type="PANTHER" id="PTHR10064:SF0">
    <property type="entry name" value="FI24544P1-RELATED"/>
    <property type="match status" value="1"/>
</dbReference>
<keyword evidence="7" id="KW-1185">Reference proteome</keyword>
<dbReference type="InterPro" id="IPR038526">
    <property type="entry name" value="Ribosomal_eL22_sf"/>
</dbReference>
<reference evidence="6 7" key="2">
    <citation type="submission" date="2018-11" db="EMBL/GenBank/DDBJ databases">
        <authorList>
            <consortium name="Pathogen Informatics"/>
        </authorList>
    </citation>
    <scope>NUCLEOTIDE SEQUENCE [LARGE SCALE GENOMIC DNA]</scope>
</reference>
<evidence type="ECO:0000313" key="8">
    <source>
        <dbReference type="WBParaSite" id="TCLT_0000950601-mRNA-1"/>
    </source>
</evidence>
<dbReference type="PANTHER" id="PTHR10064">
    <property type="entry name" value="60S RIBOSOMAL PROTEIN L22"/>
    <property type="match status" value="1"/>
</dbReference>
<evidence type="ECO:0000256" key="3">
    <source>
        <dbReference type="ARBA" id="ARBA00023274"/>
    </source>
</evidence>
<evidence type="ECO:0000313" key="7">
    <source>
        <dbReference type="Proteomes" id="UP000276776"/>
    </source>
</evidence>
<dbReference type="GO" id="GO:0002181">
    <property type="term" value="P:cytoplasmic translation"/>
    <property type="evidence" value="ECO:0007669"/>
    <property type="project" value="TreeGrafter"/>
</dbReference>
<gene>
    <name evidence="6" type="ORF">TCLT_LOCUS9495</name>
</gene>
<keyword evidence="3" id="KW-0687">Ribonucleoprotein</keyword>
<dbReference type="InterPro" id="IPR002671">
    <property type="entry name" value="Ribosomal_eL22"/>
</dbReference>
<comment type="similarity">
    <text evidence="1">Belongs to the eukaryotic ribosomal protein eL22 family.</text>
</comment>
<keyword evidence="2" id="KW-0689">Ribosomal protein</keyword>
<dbReference type="WBParaSite" id="TCLT_0000950601-mRNA-1">
    <property type="protein sequence ID" value="TCLT_0000950601-mRNA-1"/>
    <property type="gene ID" value="TCLT_0000950601"/>
</dbReference>
<dbReference type="GO" id="GO:1990904">
    <property type="term" value="C:ribonucleoprotein complex"/>
    <property type="evidence" value="ECO:0007669"/>
    <property type="project" value="UniProtKB-KW"/>
</dbReference>
<dbReference type="STRING" id="103827.A0A0N5D8R5"/>
<organism evidence="8">
    <name type="scientific">Thelazia callipaeda</name>
    <name type="common">Oriental eyeworm</name>
    <name type="synonym">Parasitic nematode</name>
    <dbReference type="NCBI Taxonomy" id="103827"/>
    <lineage>
        <taxon>Eukaryota</taxon>
        <taxon>Metazoa</taxon>
        <taxon>Ecdysozoa</taxon>
        <taxon>Nematoda</taxon>
        <taxon>Chromadorea</taxon>
        <taxon>Rhabditida</taxon>
        <taxon>Spirurina</taxon>
        <taxon>Spiruromorpha</taxon>
        <taxon>Thelazioidea</taxon>
        <taxon>Thelaziidae</taxon>
        <taxon>Thelazia</taxon>
    </lineage>
</organism>
<dbReference type="EMBL" id="UYYF01004810">
    <property type="protein sequence ID" value="VDN07129.1"/>
    <property type="molecule type" value="Genomic_DNA"/>
</dbReference>
<dbReference type="Pfam" id="PF01776">
    <property type="entry name" value="Ribosomal_L22e"/>
    <property type="match status" value="1"/>
</dbReference>
<dbReference type="Proteomes" id="UP000276776">
    <property type="component" value="Unassembled WGS sequence"/>
</dbReference>
<dbReference type="GO" id="GO:0003723">
    <property type="term" value="F:RNA binding"/>
    <property type="evidence" value="ECO:0007669"/>
    <property type="project" value="TreeGrafter"/>
</dbReference>
<proteinExistence type="inferred from homology"/>
<protein>
    <recommendedName>
        <fullName evidence="4">Large ribosomal subunit protein eL22</fullName>
    </recommendedName>
    <alternativeName>
        <fullName evidence="5">60S ribosomal protein L22</fullName>
    </alternativeName>
</protein>
<evidence type="ECO:0000256" key="5">
    <source>
        <dbReference type="ARBA" id="ARBA00041214"/>
    </source>
</evidence>
<evidence type="ECO:0000256" key="2">
    <source>
        <dbReference type="ARBA" id="ARBA00022980"/>
    </source>
</evidence>
<dbReference type="GO" id="GO:0005840">
    <property type="term" value="C:ribosome"/>
    <property type="evidence" value="ECO:0007669"/>
    <property type="project" value="UniProtKB-KW"/>
</dbReference>
<sequence>MWQSQNCKVKEEACDNSKTWKETLCPKKQKQALDYTIECKNPVEDGVMNANDFVDLFCHASFLNEWIKVNGKVGTMAACGAKLDRRT</sequence>
<dbReference type="GO" id="GO:0003735">
    <property type="term" value="F:structural constituent of ribosome"/>
    <property type="evidence" value="ECO:0007669"/>
    <property type="project" value="InterPro"/>
</dbReference>
<dbReference type="AlphaFoldDB" id="A0A0N5D8R5"/>
<name>A0A0N5D8R5_THECL</name>
<dbReference type="Gene3D" id="3.30.1360.210">
    <property type="match status" value="1"/>
</dbReference>
<accession>A0A0N5D8R5</accession>
<dbReference type="OrthoDB" id="10259820at2759"/>